<evidence type="ECO:0000256" key="2">
    <source>
        <dbReference type="SAM" id="MobiDB-lite"/>
    </source>
</evidence>
<dbReference type="Proteomes" id="UP001362999">
    <property type="component" value="Unassembled WGS sequence"/>
</dbReference>
<evidence type="ECO:0000313" key="4">
    <source>
        <dbReference type="Proteomes" id="UP001362999"/>
    </source>
</evidence>
<dbReference type="EMBL" id="JAWWNJ010000049">
    <property type="protein sequence ID" value="KAK7016921.1"/>
    <property type="molecule type" value="Genomic_DNA"/>
</dbReference>
<feature type="compositionally biased region" description="Polar residues" evidence="2">
    <location>
        <begin position="146"/>
        <end position="155"/>
    </location>
</feature>
<evidence type="ECO:0000256" key="1">
    <source>
        <dbReference type="SAM" id="Coils"/>
    </source>
</evidence>
<proteinExistence type="predicted"/>
<organism evidence="3 4">
    <name type="scientific">Favolaschia claudopus</name>
    <dbReference type="NCBI Taxonomy" id="2862362"/>
    <lineage>
        <taxon>Eukaryota</taxon>
        <taxon>Fungi</taxon>
        <taxon>Dikarya</taxon>
        <taxon>Basidiomycota</taxon>
        <taxon>Agaricomycotina</taxon>
        <taxon>Agaricomycetes</taxon>
        <taxon>Agaricomycetidae</taxon>
        <taxon>Agaricales</taxon>
        <taxon>Marasmiineae</taxon>
        <taxon>Mycenaceae</taxon>
        <taxon>Favolaschia</taxon>
    </lineage>
</organism>
<keyword evidence="4" id="KW-1185">Reference proteome</keyword>
<protein>
    <submittedName>
        <fullName evidence="3">Uncharacterized protein</fullName>
    </submittedName>
</protein>
<feature type="compositionally biased region" description="Basic and acidic residues" evidence="2">
    <location>
        <begin position="24"/>
        <end position="33"/>
    </location>
</feature>
<name>A0AAW0AVA4_9AGAR</name>
<comment type="caution">
    <text evidence="3">The sequence shown here is derived from an EMBL/GenBank/DDBJ whole genome shotgun (WGS) entry which is preliminary data.</text>
</comment>
<feature type="coiled-coil region" evidence="1">
    <location>
        <begin position="171"/>
        <end position="198"/>
    </location>
</feature>
<feature type="compositionally biased region" description="Polar residues" evidence="2">
    <location>
        <begin position="99"/>
        <end position="109"/>
    </location>
</feature>
<reference evidence="3 4" key="1">
    <citation type="journal article" date="2024" name="J Genomics">
        <title>Draft genome sequencing and assembly of Favolaschia claudopus CIRM-BRFM 2984 isolated from oak limbs.</title>
        <authorList>
            <person name="Navarro D."/>
            <person name="Drula E."/>
            <person name="Chaduli D."/>
            <person name="Cazenave R."/>
            <person name="Ahrendt S."/>
            <person name="Wang J."/>
            <person name="Lipzen A."/>
            <person name="Daum C."/>
            <person name="Barry K."/>
            <person name="Grigoriev I.V."/>
            <person name="Favel A."/>
            <person name="Rosso M.N."/>
            <person name="Martin F."/>
        </authorList>
    </citation>
    <scope>NUCLEOTIDE SEQUENCE [LARGE SCALE GENOMIC DNA]</scope>
    <source>
        <strain evidence="3 4">CIRM-BRFM 2984</strain>
    </source>
</reference>
<feature type="region of interest" description="Disordered" evidence="2">
    <location>
        <begin position="1"/>
        <end position="110"/>
    </location>
</feature>
<evidence type="ECO:0000313" key="3">
    <source>
        <dbReference type="EMBL" id="KAK7016921.1"/>
    </source>
</evidence>
<accession>A0AAW0AVA4</accession>
<gene>
    <name evidence="3" type="ORF">R3P38DRAFT_2988835</name>
</gene>
<feature type="compositionally biased region" description="Acidic residues" evidence="2">
    <location>
        <begin position="54"/>
        <end position="67"/>
    </location>
</feature>
<keyword evidence="1" id="KW-0175">Coiled coil</keyword>
<dbReference type="AlphaFoldDB" id="A0AAW0AVA4"/>
<sequence>MSQRPHGLGHYRDAERSDDDVSSELDHYRGAGKDDDEVSLGSDDATQRAKGDEMMENAEIEEEEEEKMYESERHDEDDSGTDSNSSRRTPPSVLRPSQDRSMQTQTPATFTKVVHPVNVATVLGEAPKPTADVAAAPKKRKTATRQLTGSTSMSTVAEDGRQSKRTVAYALSQMAEMRGELEKLIAALANEVRSAKSTVLTAKLQIETLQN</sequence>
<feature type="non-terminal residue" evidence="3">
    <location>
        <position position="211"/>
    </location>
</feature>
<feature type="region of interest" description="Disordered" evidence="2">
    <location>
        <begin position="131"/>
        <end position="163"/>
    </location>
</feature>